<dbReference type="Proteomes" id="UP001293593">
    <property type="component" value="Unassembled WGS sequence"/>
</dbReference>
<feature type="compositionally biased region" description="Basic and acidic residues" evidence="1">
    <location>
        <begin position="53"/>
        <end position="71"/>
    </location>
</feature>
<feature type="region of interest" description="Disordered" evidence="1">
    <location>
        <begin position="23"/>
        <end position="72"/>
    </location>
</feature>
<evidence type="ECO:0000256" key="1">
    <source>
        <dbReference type="SAM" id="MobiDB-lite"/>
    </source>
</evidence>
<accession>A0AAE1MB66</accession>
<evidence type="ECO:0000313" key="3">
    <source>
        <dbReference type="Proteomes" id="UP001293593"/>
    </source>
</evidence>
<reference evidence="2" key="1">
    <citation type="submission" date="2023-10" db="EMBL/GenBank/DDBJ databases">
        <title>Chromosome-level genome of the transformable northern wattle, Acacia crassicarpa.</title>
        <authorList>
            <person name="Massaro I."/>
            <person name="Sinha N.R."/>
            <person name="Poethig S."/>
            <person name="Leichty A.R."/>
        </authorList>
    </citation>
    <scope>NUCLEOTIDE SEQUENCE</scope>
    <source>
        <strain evidence="2">Acra3RX</strain>
        <tissue evidence="2">Leaf</tissue>
    </source>
</reference>
<dbReference type="EMBL" id="JAWXYG010000016">
    <property type="protein sequence ID" value="KAK4253211.1"/>
    <property type="molecule type" value="Genomic_DNA"/>
</dbReference>
<gene>
    <name evidence="2" type="ORF">QN277_010542</name>
</gene>
<name>A0AAE1MB66_9FABA</name>
<evidence type="ECO:0000313" key="2">
    <source>
        <dbReference type="EMBL" id="KAK4253211.1"/>
    </source>
</evidence>
<sequence length="156" mass="17440">MTTPKRQRAEDWATAVLNSGLYRDKKSSPTVDSELSCNPQAPNPKRSSLTNVHRGEPKVHRGEPKVQRGEPKSSIVMERLKVLCSMKELTVNWGIEIVGAAHLLKLMTKRGSCNGEIGPAMKQAVKATKQLFHAEHLRNDALQQLAKSKELFKKFL</sequence>
<organism evidence="2 3">
    <name type="scientific">Acacia crassicarpa</name>
    <name type="common">northern wattle</name>
    <dbReference type="NCBI Taxonomy" id="499986"/>
    <lineage>
        <taxon>Eukaryota</taxon>
        <taxon>Viridiplantae</taxon>
        <taxon>Streptophyta</taxon>
        <taxon>Embryophyta</taxon>
        <taxon>Tracheophyta</taxon>
        <taxon>Spermatophyta</taxon>
        <taxon>Magnoliopsida</taxon>
        <taxon>eudicotyledons</taxon>
        <taxon>Gunneridae</taxon>
        <taxon>Pentapetalae</taxon>
        <taxon>rosids</taxon>
        <taxon>fabids</taxon>
        <taxon>Fabales</taxon>
        <taxon>Fabaceae</taxon>
        <taxon>Caesalpinioideae</taxon>
        <taxon>mimosoid clade</taxon>
        <taxon>Acacieae</taxon>
        <taxon>Acacia</taxon>
    </lineage>
</organism>
<protein>
    <submittedName>
        <fullName evidence="2">Uncharacterized protein</fullName>
    </submittedName>
</protein>
<keyword evidence="3" id="KW-1185">Reference proteome</keyword>
<dbReference type="AlphaFoldDB" id="A0AAE1MB66"/>
<proteinExistence type="predicted"/>
<comment type="caution">
    <text evidence="2">The sequence shown here is derived from an EMBL/GenBank/DDBJ whole genome shotgun (WGS) entry which is preliminary data.</text>
</comment>
<feature type="compositionally biased region" description="Polar residues" evidence="1">
    <location>
        <begin position="28"/>
        <end position="51"/>
    </location>
</feature>